<name>A0A9Q3BJ98_9BASI</name>
<evidence type="ECO:0000313" key="3">
    <source>
        <dbReference type="Proteomes" id="UP000765509"/>
    </source>
</evidence>
<feature type="compositionally biased region" description="Basic and acidic residues" evidence="1">
    <location>
        <begin position="1"/>
        <end position="19"/>
    </location>
</feature>
<sequence length="101" mass="11848">MESIYGKEEHESLNIRMEENNPPPPKQVPKTAPLARRSNSNMKKQPQAQKKGKDKAPATKTYSQGYRMRKIQQGAMENVFHMARTRTKFQQKEEARVRYQK</sequence>
<comment type="caution">
    <text evidence="2">The sequence shown here is derived from an EMBL/GenBank/DDBJ whole genome shotgun (WGS) entry which is preliminary data.</text>
</comment>
<dbReference type="EMBL" id="AVOT02001167">
    <property type="protein sequence ID" value="MBW0465936.1"/>
    <property type="molecule type" value="Genomic_DNA"/>
</dbReference>
<evidence type="ECO:0000313" key="2">
    <source>
        <dbReference type="EMBL" id="MBW0465936.1"/>
    </source>
</evidence>
<gene>
    <name evidence="2" type="ORF">O181_005651</name>
</gene>
<keyword evidence="3" id="KW-1185">Reference proteome</keyword>
<protein>
    <submittedName>
        <fullName evidence="2">Uncharacterized protein</fullName>
    </submittedName>
</protein>
<reference evidence="2" key="1">
    <citation type="submission" date="2021-03" db="EMBL/GenBank/DDBJ databases">
        <title>Draft genome sequence of rust myrtle Austropuccinia psidii MF-1, a brazilian biotype.</title>
        <authorList>
            <person name="Quecine M.C."/>
            <person name="Pachon D.M.R."/>
            <person name="Bonatelli M.L."/>
            <person name="Correr F.H."/>
            <person name="Franceschini L.M."/>
            <person name="Leite T.F."/>
            <person name="Margarido G.R.A."/>
            <person name="Almeida C.A."/>
            <person name="Ferrarezi J.A."/>
            <person name="Labate C.A."/>
        </authorList>
    </citation>
    <scope>NUCLEOTIDE SEQUENCE</scope>
    <source>
        <strain evidence="2">MF-1</strain>
    </source>
</reference>
<accession>A0A9Q3BJ98</accession>
<dbReference type="AlphaFoldDB" id="A0A9Q3BJ98"/>
<evidence type="ECO:0000256" key="1">
    <source>
        <dbReference type="SAM" id="MobiDB-lite"/>
    </source>
</evidence>
<feature type="region of interest" description="Disordered" evidence="1">
    <location>
        <begin position="1"/>
        <end position="68"/>
    </location>
</feature>
<dbReference type="Proteomes" id="UP000765509">
    <property type="component" value="Unassembled WGS sequence"/>
</dbReference>
<proteinExistence type="predicted"/>
<feature type="compositionally biased region" description="Polar residues" evidence="1">
    <location>
        <begin position="37"/>
        <end position="48"/>
    </location>
</feature>
<organism evidence="2 3">
    <name type="scientific">Austropuccinia psidii MF-1</name>
    <dbReference type="NCBI Taxonomy" id="1389203"/>
    <lineage>
        <taxon>Eukaryota</taxon>
        <taxon>Fungi</taxon>
        <taxon>Dikarya</taxon>
        <taxon>Basidiomycota</taxon>
        <taxon>Pucciniomycotina</taxon>
        <taxon>Pucciniomycetes</taxon>
        <taxon>Pucciniales</taxon>
        <taxon>Sphaerophragmiaceae</taxon>
        <taxon>Austropuccinia</taxon>
    </lineage>
</organism>